<evidence type="ECO:0000313" key="2">
    <source>
        <dbReference type="EMBL" id="CAD8251492.1"/>
    </source>
</evidence>
<feature type="compositionally biased region" description="Polar residues" evidence="1">
    <location>
        <begin position="213"/>
        <end position="230"/>
    </location>
</feature>
<feature type="compositionally biased region" description="Acidic residues" evidence="1">
    <location>
        <begin position="123"/>
        <end position="134"/>
    </location>
</feature>
<feature type="compositionally biased region" description="Basic and acidic residues" evidence="1">
    <location>
        <begin position="244"/>
        <end position="260"/>
    </location>
</feature>
<gene>
    <name evidence="2" type="ORF">PPYR1160_LOCUS983</name>
</gene>
<name>A0A7R9Y8C8_9STRA</name>
<feature type="region of interest" description="Disordered" evidence="1">
    <location>
        <begin position="1"/>
        <end position="380"/>
    </location>
</feature>
<evidence type="ECO:0000256" key="1">
    <source>
        <dbReference type="SAM" id="MobiDB-lite"/>
    </source>
</evidence>
<proteinExistence type="predicted"/>
<accession>A0A7R9Y8C8</accession>
<feature type="compositionally biased region" description="Polar residues" evidence="1">
    <location>
        <begin position="67"/>
        <end position="78"/>
    </location>
</feature>
<dbReference type="EMBL" id="HBEA01001333">
    <property type="protein sequence ID" value="CAD8251492.1"/>
    <property type="molecule type" value="Transcribed_RNA"/>
</dbReference>
<protein>
    <submittedName>
        <fullName evidence="2">Uncharacterized protein</fullName>
    </submittedName>
</protein>
<dbReference type="AlphaFoldDB" id="A0A7R9Y8C8"/>
<sequence length="380" mass="40797">MDADQPFDHASSPAPTYGQGAGRQVDVNAYGDSDLSDLDSPTPHERDDIAPEASPSGTPMEYGAAESSDSPSTYQSASMGGPGAGVGDASRSLNAQDAFMQPSHSRSGSSRRGSAPPATSVACEEDLSDLEEDSYSPPVRQHASTAAAEKPRPPENQSAIDELSDLDLDDDDVPQARDGVGRPSPREDLEARIGLTRPSPSSAADLEVEDLDSFSNPSSSGYAKPSQSGKGQFFPLRATGGMRQQRELRGSTHGGSTDRRARPRQFVEEEEEEEEGEAEEEEERLGSDLSDLSDQEDSGPSRPEDRTIPRPAASFLRRAEEALPSPEHASRTDRPSAALPKTSSFRSRTAGFDRRTESNPRREGTTRHEMASDSDFSDLE</sequence>
<organism evidence="2">
    <name type="scientific">Pinguiococcus pyrenoidosus</name>
    <dbReference type="NCBI Taxonomy" id="172671"/>
    <lineage>
        <taxon>Eukaryota</taxon>
        <taxon>Sar</taxon>
        <taxon>Stramenopiles</taxon>
        <taxon>Ochrophyta</taxon>
        <taxon>Pinguiophyceae</taxon>
        <taxon>Pinguiochrysidales</taxon>
        <taxon>Pinguiochrysidaceae</taxon>
        <taxon>Pinguiococcus</taxon>
    </lineage>
</organism>
<feature type="compositionally biased region" description="Acidic residues" evidence="1">
    <location>
        <begin position="268"/>
        <end position="283"/>
    </location>
</feature>
<feature type="compositionally biased region" description="Basic and acidic residues" evidence="1">
    <location>
        <begin position="351"/>
        <end position="371"/>
    </location>
</feature>
<reference evidence="2" key="1">
    <citation type="submission" date="2021-01" db="EMBL/GenBank/DDBJ databases">
        <authorList>
            <person name="Corre E."/>
            <person name="Pelletier E."/>
            <person name="Niang G."/>
            <person name="Scheremetjew M."/>
            <person name="Finn R."/>
            <person name="Kale V."/>
            <person name="Holt S."/>
            <person name="Cochrane G."/>
            <person name="Meng A."/>
            <person name="Brown T."/>
            <person name="Cohen L."/>
        </authorList>
    </citation>
    <scope>NUCLEOTIDE SEQUENCE</scope>
    <source>
        <strain evidence="2">CCMP2078</strain>
    </source>
</reference>
<feature type="compositionally biased region" description="Low complexity" evidence="1">
    <location>
        <begin position="103"/>
        <end position="114"/>
    </location>
</feature>
<feature type="compositionally biased region" description="Acidic residues" evidence="1">
    <location>
        <begin position="162"/>
        <end position="173"/>
    </location>
</feature>